<dbReference type="PANTHER" id="PTHR43213">
    <property type="entry name" value="BIFUNCTIONAL DTTP/UTP PYROPHOSPHATASE/METHYLTRANSFERASE PROTEIN-RELATED"/>
    <property type="match status" value="1"/>
</dbReference>
<dbReference type="NCBIfam" id="TIGR00172">
    <property type="entry name" value="maf"/>
    <property type="match status" value="1"/>
</dbReference>
<reference evidence="3" key="1">
    <citation type="submission" date="2018-06" db="EMBL/GenBank/DDBJ databases">
        <authorList>
            <person name="Zhirakovskaya E."/>
        </authorList>
    </citation>
    <scope>NUCLEOTIDE SEQUENCE</scope>
</reference>
<sequence length="217" mass="23953">MVSLPDIYLASSSPRRRELLDQLGIRFAVVAQDVPEHCGSDETPEAYVQRLALEKAQAGRHRLPIDAHGPVLGADTAVIVDDRVLGKPADREAALAMLAMLSGRAHRVLSAVAVVADRVSDVTDKEELWQRLGQYRASVRLSESRVWFRRIDEWEREAYWASGEPTDKAGAYAIQGLGAMFVERLEGSYSGVMGLPLFETAELLRACGVQRLPVLEN</sequence>
<dbReference type="PIRSF" id="PIRSF006305">
    <property type="entry name" value="Maf"/>
    <property type="match status" value="1"/>
</dbReference>
<dbReference type="PANTHER" id="PTHR43213:SF5">
    <property type="entry name" value="BIFUNCTIONAL DTTP_UTP PYROPHOSPHATASE_METHYLTRANSFERASE PROTEIN-RELATED"/>
    <property type="match status" value="1"/>
</dbReference>
<proteinExistence type="inferred from homology"/>
<dbReference type="HAMAP" id="MF_00528">
    <property type="entry name" value="Maf"/>
    <property type="match status" value="1"/>
</dbReference>
<dbReference type="GO" id="GO:0047429">
    <property type="term" value="F:nucleoside triphosphate diphosphatase activity"/>
    <property type="evidence" value="ECO:0007669"/>
    <property type="project" value="InterPro"/>
</dbReference>
<dbReference type="EMBL" id="UOFU01000173">
    <property type="protein sequence ID" value="VAW99527.1"/>
    <property type="molecule type" value="Genomic_DNA"/>
</dbReference>
<dbReference type="CDD" id="cd00555">
    <property type="entry name" value="Maf"/>
    <property type="match status" value="1"/>
</dbReference>
<gene>
    <name evidence="3" type="ORF">MNBD_GAMMA20-960</name>
</gene>
<dbReference type="InterPro" id="IPR029001">
    <property type="entry name" value="ITPase-like_fam"/>
</dbReference>
<organism evidence="3">
    <name type="scientific">hydrothermal vent metagenome</name>
    <dbReference type="NCBI Taxonomy" id="652676"/>
    <lineage>
        <taxon>unclassified sequences</taxon>
        <taxon>metagenomes</taxon>
        <taxon>ecological metagenomes</taxon>
    </lineage>
</organism>
<evidence type="ECO:0000256" key="2">
    <source>
        <dbReference type="ARBA" id="ARBA00022801"/>
    </source>
</evidence>
<comment type="cofactor">
    <cofactor evidence="1">
        <name>a divalent metal cation</name>
        <dbReference type="ChEBI" id="CHEBI:60240"/>
    </cofactor>
</comment>
<dbReference type="SUPFAM" id="SSF52972">
    <property type="entry name" value="ITPase-like"/>
    <property type="match status" value="1"/>
</dbReference>
<protein>
    <submittedName>
        <fullName evidence="3">Septum formation protein Maf</fullName>
    </submittedName>
</protein>
<dbReference type="AlphaFoldDB" id="A0A3B1AJE2"/>
<keyword evidence="2" id="KW-0378">Hydrolase</keyword>
<accession>A0A3B1AJE2</accession>
<dbReference type="Pfam" id="PF02545">
    <property type="entry name" value="Maf"/>
    <property type="match status" value="1"/>
</dbReference>
<evidence type="ECO:0000256" key="1">
    <source>
        <dbReference type="ARBA" id="ARBA00001968"/>
    </source>
</evidence>
<dbReference type="InterPro" id="IPR003697">
    <property type="entry name" value="Maf-like"/>
</dbReference>
<dbReference type="Gene3D" id="3.90.950.10">
    <property type="match status" value="1"/>
</dbReference>
<name>A0A3B1AJE2_9ZZZZ</name>
<evidence type="ECO:0000313" key="3">
    <source>
        <dbReference type="EMBL" id="VAW99527.1"/>
    </source>
</evidence>